<dbReference type="EMBL" id="OP380605">
    <property type="protein sequence ID" value="UYD60406.1"/>
    <property type="molecule type" value="Genomic_DNA"/>
</dbReference>
<protein>
    <submittedName>
        <fullName evidence="1">Uncharacterized protein</fullName>
    </submittedName>
</protein>
<sequence>MLDVKNVIDDMDKMFSLIGYKPNNGKAWTGYVDAEGKGRQPITWQTAKMVGINIWSDMCQHYKLFGIVATDEQIRNIRAFAKNNQRTVGYSNTLAYSKKRGEIKTMRILSIPMSTK</sequence>
<evidence type="ECO:0000313" key="1">
    <source>
        <dbReference type="EMBL" id="UYD60406.1"/>
    </source>
</evidence>
<organism evidence="1">
    <name type="scientific">Aeromonas phage vB_AehM_DM2</name>
    <dbReference type="NCBI Taxonomy" id="2973716"/>
    <lineage>
        <taxon>Viruses</taxon>
        <taxon>Duplodnaviria</taxon>
        <taxon>Heunggongvirae</taxon>
        <taxon>Uroviricota</taxon>
        <taxon>Caudoviricetes</taxon>
        <taxon>Pantevenvirales</taxon>
        <taxon>Straboviridae</taxon>
        <taxon>Biquartavirus</taxon>
    </lineage>
</organism>
<proteinExistence type="predicted"/>
<name>A0AA94YJP6_9CAUD</name>
<gene>
    <name evidence="1" type="ORF">NPHMPGLK_00071</name>
</gene>
<reference evidence="1" key="1">
    <citation type="submission" date="2022-09" db="EMBL/GenBank/DDBJ databases">
        <title>On Diversity and Genetic Richness: Insights on Aeromonad Phage Diversity through Physicochemical and Molecular Analysis.</title>
        <authorList>
            <person name="Papa D.M."/>
            <person name="Rousseau G."/>
            <person name="Tremblay D."/>
            <person name="Labrie S."/>
            <person name="Gutierrez T.A."/>
            <person name="Ramos J.D."/>
            <person name="Moineau S."/>
        </authorList>
    </citation>
    <scope>NUCLEOTIDE SEQUENCE</scope>
</reference>
<accession>A0AA94YJP6</accession>